<proteinExistence type="predicted"/>
<protein>
    <recommendedName>
        <fullName evidence="2">GYF domain-containing protein</fullName>
    </recommendedName>
</protein>
<feature type="region of interest" description="Disordered" evidence="1">
    <location>
        <begin position="51"/>
        <end position="79"/>
    </location>
</feature>
<evidence type="ECO:0000259" key="2">
    <source>
        <dbReference type="PROSITE" id="PS50829"/>
    </source>
</evidence>
<reference evidence="3" key="1">
    <citation type="submission" date="2023-10" db="EMBL/GenBank/DDBJ databases">
        <authorList>
            <person name="Chen Y."/>
            <person name="Shah S."/>
            <person name="Dougan E. K."/>
            <person name="Thang M."/>
            <person name="Chan C."/>
        </authorList>
    </citation>
    <scope>NUCLEOTIDE SEQUENCE [LARGE SCALE GENOMIC DNA]</scope>
</reference>
<organism evidence="3 4">
    <name type="scientific">Prorocentrum cordatum</name>
    <dbReference type="NCBI Taxonomy" id="2364126"/>
    <lineage>
        <taxon>Eukaryota</taxon>
        <taxon>Sar</taxon>
        <taxon>Alveolata</taxon>
        <taxon>Dinophyceae</taxon>
        <taxon>Prorocentrales</taxon>
        <taxon>Prorocentraceae</taxon>
        <taxon>Prorocentrum</taxon>
    </lineage>
</organism>
<sequence length="128" mass="13791">EFGPFPADTMREWFQQGFFPIGEELQVRLATWPQHVALRVIYPEVSRAFIGPPRLQQPPGPHHRGGAGGPPLDSYGGGFDAPRPPYGWMGMPPAGPGYPGLPVPDPAYSYPGAMPPGPGHGGMPQPRR</sequence>
<evidence type="ECO:0000313" key="4">
    <source>
        <dbReference type="Proteomes" id="UP001189429"/>
    </source>
</evidence>
<feature type="domain" description="GYF" evidence="2">
    <location>
        <begin position="1"/>
        <end position="39"/>
    </location>
</feature>
<dbReference type="InterPro" id="IPR003169">
    <property type="entry name" value="GYF"/>
</dbReference>
<keyword evidence="4" id="KW-1185">Reference proteome</keyword>
<dbReference type="InterPro" id="IPR035445">
    <property type="entry name" value="GYF-like_dom_sf"/>
</dbReference>
<gene>
    <name evidence="3" type="ORF">PCOR1329_LOCUS21535</name>
</gene>
<feature type="non-terminal residue" evidence="3">
    <location>
        <position position="1"/>
    </location>
</feature>
<comment type="caution">
    <text evidence="3">The sequence shown here is derived from an EMBL/GenBank/DDBJ whole genome shotgun (WGS) entry which is preliminary data.</text>
</comment>
<dbReference type="Proteomes" id="UP001189429">
    <property type="component" value="Unassembled WGS sequence"/>
</dbReference>
<dbReference type="PROSITE" id="PS50829">
    <property type="entry name" value="GYF"/>
    <property type="match status" value="1"/>
</dbReference>
<feature type="region of interest" description="Disordered" evidence="1">
    <location>
        <begin position="105"/>
        <end position="128"/>
    </location>
</feature>
<feature type="non-terminal residue" evidence="3">
    <location>
        <position position="128"/>
    </location>
</feature>
<accession>A0ABN9RP15</accession>
<evidence type="ECO:0000313" key="3">
    <source>
        <dbReference type="EMBL" id="CAK0819577.1"/>
    </source>
</evidence>
<dbReference type="SUPFAM" id="SSF55277">
    <property type="entry name" value="GYF domain"/>
    <property type="match status" value="1"/>
</dbReference>
<evidence type="ECO:0000256" key="1">
    <source>
        <dbReference type="SAM" id="MobiDB-lite"/>
    </source>
</evidence>
<dbReference type="EMBL" id="CAUYUJ010007105">
    <property type="protein sequence ID" value="CAK0819577.1"/>
    <property type="molecule type" value="Genomic_DNA"/>
</dbReference>
<dbReference type="Gene3D" id="3.30.1490.40">
    <property type="match status" value="1"/>
</dbReference>
<name>A0ABN9RP15_9DINO</name>